<feature type="transmembrane region" description="Helical" evidence="1">
    <location>
        <begin position="77"/>
        <end position="97"/>
    </location>
</feature>
<comment type="caution">
    <text evidence="2">The sequence shown here is derived from an EMBL/GenBank/DDBJ whole genome shotgun (WGS) entry which is preliminary data.</text>
</comment>
<organism evidence="2 3">
    <name type="scientific">Zosterops borbonicus</name>
    <dbReference type="NCBI Taxonomy" id="364589"/>
    <lineage>
        <taxon>Eukaryota</taxon>
        <taxon>Metazoa</taxon>
        <taxon>Chordata</taxon>
        <taxon>Craniata</taxon>
        <taxon>Vertebrata</taxon>
        <taxon>Euteleostomi</taxon>
        <taxon>Archelosauria</taxon>
        <taxon>Archosauria</taxon>
        <taxon>Dinosauria</taxon>
        <taxon>Saurischia</taxon>
        <taxon>Theropoda</taxon>
        <taxon>Coelurosauria</taxon>
        <taxon>Aves</taxon>
        <taxon>Neognathae</taxon>
        <taxon>Neoaves</taxon>
        <taxon>Telluraves</taxon>
        <taxon>Australaves</taxon>
        <taxon>Passeriformes</taxon>
        <taxon>Sylvioidea</taxon>
        <taxon>Zosteropidae</taxon>
        <taxon>Zosterops</taxon>
    </lineage>
</organism>
<proteinExistence type="predicted"/>
<sequence>MESRRDGDTERRRDLECLKRSVFKGEKEHVGLQNMGTNDRNSGLWRRPQVPEEWRKINVTPIFKKSKKEDPENYRPVNLTFTLVSCLTLWVASLSMWRKRSSGVVNLDS</sequence>
<name>A0A8K1GMC1_9PASS</name>
<evidence type="ECO:0000313" key="3">
    <source>
        <dbReference type="Proteomes" id="UP000796761"/>
    </source>
</evidence>
<accession>A0A8K1GMC1</accession>
<keyword evidence="1" id="KW-0812">Transmembrane</keyword>
<reference evidence="2" key="1">
    <citation type="submission" date="2019-04" db="EMBL/GenBank/DDBJ databases">
        <title>Genome assembly of Zosterops borbonicus 15179.</title>
        <authorList>
            <person name="Leroy T."/>
            <person name="Anselmetti Y."/>
            <person name="Tilak M.-K."/>
            <person name="Nabholz B."/>
        </authorList>
    </citation>
    <scope>NUCLEOTIDE SEQUENCE</scope>
    <source>
        <strain evidence="2">HGM_15179</strain>
        <tissue evidence="2">Muscle</tissue>
    </source>
</reference>
<keyword evidence="1" id="KW-1133">Transmembrane helix</keyword>
<dbReference type="AlphaFoldDB" id="A0A8K1GMC1"/>
<protein>
    <submittedName>
        <fullName evidence="2">Uncharacterized protein</fullName>
    </submittedName>
</protein>
<keyword evidence="3" id="KW-1185">Reference proteome</keyword>
<keyword evidence="1" id="KW-0472">Membrane</keyword>
<dbReference type="EMBL" id="SWJQ01000145">
    <property type="protein sequence ID" value="TRZ20587.1"/>
    <property type="molecule type" value="Genomic_DNA"/>
</dbReference>
<gene>
    <name evidence="2" type="ORF">HGM15179_006554</name>
</gene>
<evidence type="ECO:0000256" key="1">
    <source>
        <dbReference type="SAM" id="Phobius"/>
    </source>
</evidence>
<evidence type="ECO:0000313" key="2">
    <source>
        <dbReference type="EMBL" id="TRZ20587.1"/>
    </source>
</evidence>
<dbReference type="Proteomes" id="UP000796761">
    <property type="component" value="Unassembled WGS sequence"/>
</dbReference>